<sequence length="94" mass="10982">MKGVASIEINWNEINLILQERSSKASYMVQPNEMNNEDYSKIVFLLNEIDRFPDNQKTVAESGANLNKYLSEKYRDLSTDSINRLVTRFCFVNR</sequence>
<comment type="caution">
    <text evidence="1">The sequence shown here is derived from an EMBL/GenBank/DDBJ whole genome shotgun (WGS) entry which is preliminary data.</text>
</comment>
<reference evidence="2" key="1">
    <citation type="journal article" date="2019" name="Int. J. Syst. Evol. Microbiol.">
        <title>The Global Catalogue of Microorganisms (GCM) 10K type strain sequencing project: providing services to taxonomists for standard genome sequencing and annotation.</title>
        <authorList>
            <consortium name="The Broad Institute Genomics Platform"/>
            <consortium name="The Broad Institute Genome Sequencing Center for Infectious Disease"/>
            <person name="Wu L."/>
            <person name="Ma J."/>
        </authorList>
    </citation>
    <scope>NUCLEOTIDE SEQUENCE [LARGE SCALE GENOMIC DNA]</scope>
    <source>
        <strain evidence="2">CGMCC 1.15043</strain>
    </source>
</reference>
<organism evidence="1 2">
    <name type="scientific">Paenibacillus marchantiophytorum</name>
    <dbReference type="NCBI Taxonomy" id="1619310"/>
    <lineage>
        <taxon>Bacteria</taxon>
        <taxon>Bacillati</taxon>
        <taxon>Bacillota</taxon>
        <taxon>Bacilli</taxon>
        <taxon>Bacillales</taxon>
        <taxon>Paenibacillaceae</taxon>
        <taxon>Paenibacillus</taxon>
    </lineage>
</organism>
<keyword evidence="2" id="KW-1185">Reference proteome</keyword>
<evidence type="ECO:0000313" key="1">
    <source>
        <dbReference type="EMBL" id="GFZ93739.1"/>
    </source>
</evidence>
<proteinExistence type="predicted"/>
<accession>A0ABQ1EYY0</accession>
<dbReference type="RefSeq" id="WP_189015230.1">
    <property type="nucleotide sequence ID" value="NZ_BMHE01000027.1"/>
</dbReference>
<dbReference type="Proteomes" id="UP000615455">
    <property type="component" value="Unassembled WGS sequence"/>
</dbReference>
<evidence type="ECO:0000313" key="2">
    <source>
        <dbReference type="Proteomes" id="UP000615455"/>
    </source>
</evidence>
<dbReference type="EMBL" id="BMHE01000027">
    <property type="protein sequence ID" value="GFZ93739.1"/>
    <property type="molecule type" value="Genomic_DNA"/>
</dbReference>
<protein>
    <submittedName>
        <fullName evidence="1">Uncharacterized protein</fullName>
    </submittedName>
</protein>
<name>A0ABQ1EYY0_9BACL</name>
<gene>
    <name evidence="1" type="ORF">GCM10008018_45160</name>
</gene>